<evidence type="ECO:0000313" key="3">
    <source>
        <dbReference type="Proteomes" id="UP000186599"/>
    </source>
</evidence>
<dbReference type="Proteomes" id="UP000186599">
    <property type="component" value="Unassembled WGS sequence"/>
</dbReference>
<organism evidence="1 4">
    <name type="scientific">Halopseudomonas bauzanensis</name>
    <dbReference type="NCBI Taxonomy" id="653930"/>
    <lineage>
        <taxon>Bacteria</taxon>
        <taxon>Pseudomonadati</taxon>
        <taxon>Pseudomonadota</taxon>
        <taxon>Gammaproteobacteria</taxon>
        <taxon>Pseudomonadales</taxon>
        <taxon>Pseudomonadaceae</taxon>
        <taxon>Halopseudomonas</taxon>
    </lineage>
</organism>
<reference evidence="3 4" key="1">
    <citation type="submission" date="2016-10" db="EMBL/GenBank/DDBJ databases">
        <authorList>
            <person name="de Groot N.N."/>
        </authorList>
    </citation>
    <scope>NUCLEOTIDE SEQUENCE [LARGE SCALE GENOMIC DNA]</scope>
    <source>
        <strain evidence="2 3">CGMCC 1.9095</strain>
        <strain evidence="1 4">DSM 22558</strain>
    </source>
</reference>
<evidence type="ECO:0000313" key="4">
    <source>
        <dbReference type="Proteomes" id="UP000186904"/>
    </source>
</evidence>
<dbReference type="Proteomes" id="UP000186904">
    <property type="component" value="Unassembled WGS sequence"/>
</dbReference>
<accession>A0A1H9WCJ8</accession>
<dbReference type="EMBL" id="FOGN01000008">
    <property type="protein sequence ID" value="SES31676.1"/>
    <property type="molecule type" value="Genomic_DNA"/>
</dbReference>
<keyword evidence="3" id="KW-1185">Reference proteome</keyword>
<gene>
    <name evidence="2" type="ORF">SAMN04487855_3149</name>
    <name evidence="1" type="ORF">SAMN05216589_3151</name>
</gene>
<evidence type="ECO:0000313" key="2">
    <source>
        <dbReference type="EMBL" id="SFM31776.1"/>
    </source>
</evidence>
<dbReference type="EMBL" id="FOUA01000008">
    <property type="protein sequence ID" value="SFM31776.1"/>
    <property type="molecule type" value="Genomic_DNA"/>
</dbReference>
<dbReference type="AlphaFoldDB" id="A0A1H9WCJ8"/>
<proteinExistence type="predicted"/>
<evidence type="ECO:0000313" key="1">
    <source>
        <dbReference type="EMBL" id="SES31676.1"/>
    </source>
</evidence>
<protein>
    <submittedName>
        <fullName evidence="1">Uncharacterized protein</fullName>
    </submittedName>
</protein>
<sequence>MVQQELRSTQQALGQFRYMALDPELEFSLSDQEFSDADNKYSSPTVKFKANLRQTNNDFPLDNYEILIGFSVLANNDQEISEFTVNSTVKNGVLALAEEKSLYSLKNRSLEGLRLTVKDYAWYPTRSFEPK</sequence>
<name>A0A1H9WCJ8_9GAMM</name>